<dbReference type="Proteomes" id="UP000054107">
    <property type="component" value="Unassembled WGS sequence"/>
</dbReference>
<organism evidence="2 3">
    <name type="scientific">Parasitella parasitica</name>
    <dbReference type="NCBI Taxonomy" id="35722"/>
    <lineage>
        <taxon>Eukaryota</taxon>
        <taxon>Fungi</taxon>
        <taxon>Fungi incertae sedis</taxon>
        <taxon>Mucoromycota</taxon>
        <taxon>Mucoromycotina</taxon>
        <taxon>Mucoromycetes</taxon>
        <taxon>Mucorales</taxon>
        <taxon>Mucorineae</taxon>
        <taxon>Mucoraceae</taxon>
        <taxon>Parasitella</taxon>
    </lineage>
</organism>
<dbReference type="OrthoDB" id="2442328at2759"/>
<dbReference type="EMBL" id="LN728224">
    <property type="protein sequence ID" value="CEP12696.1"/>
    <property type="molecule type" value="Genomic_DNA"/>
</dbReference>
<dbReference type="CDD" id="cd01647">
    <property type="entry name" value="RT_LTR"/>
    <property type="match status" value="1"/>
</dbReference>
<dbReference type="STRING" id="35722.A0A0B7N316"/>
<dbReference type="InterPro" id="IPR053134">
    <property type="entry name" value="RNA-dir_DNA_polymerase"/>
</dbReference>
<protein>
    <recommendedName>
        <fullName evidence="1">Reverse transcriptase domain-containing protein</fullName>
    </recommendedName>
</protein>
<dbReference type="PROSITE" id="PS50878">
    <property type="entry name" value="RT_POL"/>
    <property type="match status" value="1"/>
</dbReference>
<sequence length="554" mass="63650">MEQHNFIEEPYKINTIVVDLQGTEWMQSIFNHYGDNVDDAFSIISLLAGHFEGLIDLENPRNLFELDNDDDIIADDDSIDIDVGFDHFIPNNNNNNTRFANYSPRLHICSLISNDYFDLFRTNSGSLINNFYPHVGVTLNKSNNINDDSSKHLENINTFSTDVSTKNLENENASDKVRTNNLPISNSSPYQLCYGHSSKTAGINCKDNILLLKTAPKSPTVVTHNCKRIIFSSTTTQPGTTLNSSCPTLPLNAMLTEFHEFIPGDNGYKHRRNVISNISCSTPNRQLPKEKTHNSSYITEEQLVEDKEILTKLPAKYHDFKDVFSKIEADKLPPHRPYNYTIPLKPNTEVPFGPLYNLSKIELQTLYDYIQENLKKGFIVRSDSPAGAPVLFVKKKDGTLRMCVDYRGLNKITIPNRCPLPLISETLDRLHNAGIFTKLDMRGAYNLVRMSESDAWKTVFHTRYGHFHHRVMSFGLNSATGTFQAFVNDVMRDFLDTFLVVYLDDYLMYSRNQDEHTKHVRMVLQRLRESKLSQIRKMQIRRDQSPIPWFCHYP</sequence>
<feature type="domain" description="Reverse transcriptase" evidence="1">
    <location>
        <begin position="374"/>
        <end position="554"/>
    </location>
</feature>
<proteinExistence type="predicted"/>
<keyword evidence="3" id="KW-1185">Reference proteome</keyword>
<dbReference type="AlphaFoldDB" id="A0A0B7N316"/>
<dbReference type="Pfam" id="PF00078">
    <property type="entry name" value="RVT_1"/>
    <property type="match status" value="1"/>
</dbReference>
<dbReference type="PANTHER" id="PTHR24559">
    <property type="entry name" value="TRANSPOSON TY3-I GAG-POL POLYPROTEIN"/>
    <property type="match status" value="1"/>
</dbReference>
<name>A0A0B7N316_9FUNG</name>
<accession>A0A0B7N316</accession>
<gene>
    <name evidence="2" type="primary">PARPA_06674.1 scaffold 23333</name>
</gene>
<dbReference type="SUPFAM" id="SSF56672">
    <property type="entry name" value="DNA/RNA polymerases"/>
    <property type="match status" value="1"/>
</dbReference>
<dbReference type="Gene3D" id="3.10.10.10">
    <property type="entry name" value="HIV Type 1 Reverse Transcriptase, subunit A, domain 1"/>
    <property type="match status" value="1"/>
</dbReference>
<dbReference type="Gene3D" id="3.30.70.270">
    <property type="match status" value="1"/>
</dbReference>
<dbReference type="InterPro" id="IPR000477">
    <property type="entry name" value="RT_dom"/>
</dbReference>
<dbReference type="InterPro" id="IPR043128">
    <property type="entry name" value="Rev_trsase/Diguanyl_cyclase"/>
</dbReference>
<evidence type="ECO:0000313" key="2">
    <source>
        <dbReference type="EMBL" id="CEP12696.1"/>
    </source>
</evidence>
<dbReference type="InterPro" id="IPR043502">
    <property type="entry name" value="DNA/RNA_pol_sf"/>
</dbReference>
<evidence type="ECO:0000313" key="3">
    <source>
        <dbReference type="Proteomes" id="UP000054107"/>
    </source>
</evidence>
<dbReference type="PANTHER" id="PTHR24559:SF440">
    <property type="entry name" value="RIBONUCLEASE H"/>
    <property type="match status" value="1"/>
</dbReference>
<reference evidence="2 3" key="1">
    <citation type="submission" date="2014-09" db="EMBL/GenBank/DDBJ databases">
        <authorList>
            <person name="Ellenberger Sabrina"/>
        </authorList>
    </citation>
    <scope>NUCLEOTIDE SEQUENCE [LARGE SCALE GENOMIC DNA]</scope>
    <source>
        <strain evidence="2 3">CBS 412.66</strain>
    </source>
</reference>
<evidence type="ECO:0000259" key="1">
    <source>
        <dbReference type="PROSITE" id="PS50878"/>
    </source>
</evidence>